<reference evidence="11" key="1">
    <citation type="submission" date="2020-10" db="EMBL/GenBank/DDBJ databases">
        <authorList>
            <person name="Kikuchi T."/>
        </authorList>
    </citation>
    <scope>NUCLEOTIDE SEQUENCE</scope>
    <source>
        <strain evidence="11">NKZ352</strain>
    </source>
</reference>
<evidence type="ECO:0000256" key="3">
    <source>
        <dbReference type="ARBA" id="ARBA00022679"/>
    </source>
</evidence>
<keyword evidence="8" id="KW-0812">Transmembrane</keyword>
<evidence type="ECO:0008006" key="13">
    <source>
        <dbReference type="Google" id="ProtNLM"/>
    </source>
</evidence>
<dbReference type="Proteomes" id="UP000835052">
    <property type="component" value="Unassembled WGS sequence"/>
</dbReference>
<evidence type="ECO:0000256" key="5">
    <source>
        <dbReference type="PROSITE-ProRule" id="PRU00992"/>
    </source>
</evidence>
<keyword evidence="8" id="KW-1133">Transmembrane helix</keyword>
<feature type="domain" description="GT23" evidence="10">
    <location>
        <begin position="203"/>
        <end position="493"/>
    </location>
</feature>
<evidence type="ECO:0000256" key="6">
    <source>
        <dbReference type="SAM" id="Coils"/>
    </source>
</evidence>
<dbReference type="Pfam" id="PF19745">
    <property type="entry name" value="FUT8_N_cat"/>
    <property type="match status" value="1"/>
</dbReference>
<dbReference type="PANTHER" id="PTHR13132">
    <property type="entry name" value="ALPHA- 1,6 -FUCOSYLTRANSFERASE"/>
    <property type="match status" value="1"/>
</dbReference>
<organism evidence="11 12">
    <name type="scientific">Caenorhabditis auriculariae</name>
    <dbReference type="NCBI Taxonomy" id="2777116"/>
    <lineage>
        <taxon>Eukaryota</taxon>
        <taxon>Metazoa</taxon>
        <taxon>Ecdysozoa</taxon>
        <taxon>Nematoda</taxon>
        <taxon>Chromadorea</taxon>
        <taxon>Rhabditida</taxon>
        <taxon>Rhabditina</taxon>
        <taxon>Rhabditomorpha</taxon>
        <taxon>Rhabditoidea</taxon>
        <taxon>Rhabditidae</taxon>
        <taxon>Peloderinae</taxon>
        <taxon>Caenorhabditis</taxon>
    </lineage>
</organism>
<gene>
    <name evidence="11" type="ORF">CAUJ_LOCUS2616</name>
</gene>
<keyword evidence="12" id="KW-1185">Reference proteome</keyword>
<comment type="caution">
    <text evidence="11">The sequence shown here is derived from an EMBL/GenBank/DDBJ whole genome shotgun (WGS) entry which is preliminary data.</text>
</comment>
<dbReference type="InterPro" id="IPR001452">
    <property type="entry name" value="SH3_domain"/>
</dbReference>
<dbReference type="GO" id="GO:0046921">
    <property type="term" value="F:alpha-(1-&gt;6)-fucosyltransferase activity"/>
    <property type="evidence" value="ECO:0007669"/>
    <property type="project" value="TreeGrafter"/>
</dbReference>
<evidence type="ECO:0000256" key="8">
    <source>
        <dbReference type="SAM" id="Phobius"/>
    </source>
</evidence>
<evidence type="ECO:0000313" key="11">
    <source>
        <dbReference type="EMBL" id="CAD6186697.1"/>
    </source>
</evidence>
<keyword evidence="8" id="KW-0472">Membrane</keyword>
<dbReference type="Gene3D" id="2.30.30.40">
    <property type="entry name" value="SH3 Domains"/>
    <property type="match status" value="1"/>
</dbReference>
<evidence type="ECO:0000256" key="7">
    <source>
        <dbReference type="SAM" id="MobiDB-lite"/>
    </source>
</evidence>
<evidence type="ECO:0000256" key="4">
    <source>
        <dbReference type="PROSITE-ProRule" id="PRU00192"/>
    </source>
</evidence>
<dbReference type="CDD" id="cd11300">
    <property type="entry name" value="Fut8_like"/>
    <property type="match status" value="1"/>
</dbReference>
<dbReference type="SUPFAM" id="SSF50044">
    <property type="entry name" value="SH3-domain"/>
    <property type="match status" value="1"/>
</dbReference>
<sequence>MRDNQVVGRRRAGGMLKNVAVVAVVLWLCTLLYIYLQLFVSPSPGVSEEMMNSWREAMDTLNTLRKQNEQLRQLVQDERRERNLQHQQILTSHQEVTKPTEKKEATKIAVIKPVFNRNLSSARRLLDDRIREMFYYLHAQKSTISDEITAAHVEEQMISLMGASERLDDADQFADTRSETLAKIASDIQKSIENLQNPSVCKNARALLCNLDKECGFGCQLHHVSYCFIMAFATSRTLVLRRDGTTWRYSTNGWSAVFMPLSNCTYEEIIANEQSATFTEQSESRIVTLGIVDGLSNKPLFLPLAFPSTLSKELTSLHSNPPVFFVGQFLAYLMRTNEPTEEKLRSVYRAIPFDKGPIVGLQVRRTDKIGTEAAFHKVEEYMKWTEFWFRVQERRLSANLTRRIFVATDDPTVVPEAKKLYPQYEVYGSTDIAKTAQLSHRYTDASLIGVISDIFVLSKMDYLVCTFSSQVCRMGYELRQAAGKDDGTKFHSLDDIYYFGGQHPHEQVAVEAHKPERRGEIELKVGDRIGIAGNHWDGFSKGQNRRTGADGLYPSYKVVEFWRTLDYKALSGCEDVAPEMTSSLLLVLLFVHLGFCQQPETLHDGEADFRWNRWEERTLDCVTSGKKDECVLLAPNSQNPPNPTTFKCRREPMPHESYNTLAANSTTRLACPIHCPVEFDLSVLQKRPYVNKNCQKYYTYGKYRDVKENQWYIWMTEPCVAAITTHCRFNDVKSAAAKLQAPPQTKPTENRKAAARS</sequence>
<dbReference type="OrthoDB" id="2014825at2759"/>
<dbReference type="Gene3D" id="3.40.50.11350">
    <property type="match status" value="1"/>
</dbReference>
<evidence type="ECO:0000259" key="9">
    <source>
        <dbReference type="PROSITE" id="PS50002"/>
    </source>
</evidence>
<feature type="coiled-coil region" evidence="6">
    <location>
        <begin position="54"/>
        <end position="88"/>
    </location>
</feature>
<dbReference type="CDD" id="cd11792">
    <property type="entry name" value="SH3_Fut8"/>
    <property type="match status" value="1"/>
</dbReference>
<proteinExistence type="inferred from homology"/>
<dbReference type="InterPro" id="IPR035653">
    <property type="entry name" value="Fut8_SH3"/>
</dbReference>
<feature type="compositionally biased region" description="Basic and acidic residues" evidence="7">
    <location>
        <begin position="748"/>
        <end position="757"/>
    </location>
</feature>
<evidence type="ECO:0000259" key="10">
    <source>
        <dbReference type="PROSITE" id="PS51659"/>
    </source>
</evidence>
<protein>
    <recommendedName>
        <fullName evidence="13">Alpha-(1,6)-fucosyltransferase</fullName>
    </recommendedName>
</protein>
<dbReference type="Pfam" id="PF25096">
    <property type="entry name" value="DUF7808"/>
    <property type="match status" value="1"/>
</dbReference>
<name>A0A8S1GSP5_9PELO</name>
<keyword evidence="2 5" id="KW-0328">Glycosyltransferase</keyword>
<dbReference type="PROSITE" id="PS50002">
    <property type="entry name" value="SH3"/>
    <property type="match status" value="1"/>
</dbReference>
<dbReference type="GO" id="GO:0006487">
    <property type="term" value="P:protein N-linked glycosylation"/>
    <property type="evidence" value="ECO:0007669"/>
    <property type="project" value="TreeGrafter"/>
</dbReference>
<dbReference type="InterPro" id="IPR056710">
    <property type="entry name" value="DUF7808"/>
</dbReference>
<comment type="similarity">
    <text evidence="5">Belongs to the glycosyltransferase 23 family.</text>
</comment>
<dbReference type="FunFam" id="2.30.30.40:FF:000070">
    <property type="entry name" value="Alpha-(1,6)-fucosyltransferase"/>
    <property type="match status" value="1"/>
</dbReference>
<evidence type="ECO:0000313" key="12">
    <source>
        <dbReference type="Proteomes" id="UP000835052"/>
    </source>
</evidence>
<dbReference type="InterPro" id="IPR027350">
    <property type="entry name" value="GT23_dom"/>
</dbReference>
<dbReference type="PROSITE" id="PS51659">
    <property type="entry name" value="GT23"/>
    <property type="match status" value="1"/>
</dbReference>
<evidence type="ECO:0000256" key="1">
    <source>
        <dbReference type="ARBA" id="ARBA00022443"/>
    </source>
</evidence>
<keyword evidence="6" id="KW-0175">Coiled coil</keyword>
<feature type="transmembrane region" description="Helical" evidence="8">
    <location>
        <begin position="20"/>
        <end position="40"/>
    </location>
</feature>
<feature type="region of interest" description="Important for donor substrate binding" evidence="5">
    <location>
        <begin position="364"/>
        <end position="365"/>
    </location>
</feature>
<keyword evidence="1 4" id="KW-0728">SH3 domain</keyword>
<feature type="region of interest" description="Disordered" evidence="7">
    <location>
        <begin position="737"/>
        <end position="757"/>
    </location>
</feature>
<accession>A0A8S1GSP5</accession>
<dbReference type="AlphaFoldDB" id="A0A8S1GSP5"/>
<dbReference type="InterPro" id="IPR036028">
    <property type="entry name" value="SH3-like_dom_sf"/>
</dbReference>
<dbReference type="InterPro" id="IPR045573">
    <property type="entry name" value="Fut8_N_cat"/>
</dbReference>
<feature type="domain" description="SH3" evidence="9">
    <location>
        <begin position="502"/>
        <end position="563"/>
    </location>
</feature>
<keyword evidence="3 5" id="KW-0808">Transferase</keyword>
<dbReference type="PANTHER" id="PTHR13132:SF29">
    <property type="entry name" value="ALPHA-(1,6)-FUCOSYLTRANSFERASE"/>
    <property type="match status" value="1"/>
</dbReference>
<evidence type="ECO:0000256" key="2">
    <source>
        <dbReference type="ARBA" id="ARBA00022676"/>
    </source>
</evidence>
<dbReference type="EMBL" id="CAJGYM010000005">
    <property type="protein sequence ID" value="CAD6186697.1"/>
    <property type="molecule type" value="Genomic_DNA"/>
</dbReference>